<name>A0A9P9IJ26_9PLEO</name>
<dbReference type="GO" id="GO:0016651">
    <property type="term" value="F:oxidoreductase activity, acting on NAD(P)H"/>
    <property type="evidence" value="ECO:0007669"/>
    <property type="project" value="InterPro"/>
</dbReference>
<protein>
    <submittedName>
        <fullName evidence="5">Chaperonin 10-like protein</fullName>
    </submittedName>
</protein>
<dbReference type="InterPro" id="IPR036291">
    <property type="entry name" value="NAD(P)-bd_dom_sf"/>
</dbReference>
<dbReference type="PANTHER" id="PTHR45348">
    <property type="entry name" value="HYPOTHETICAL OXIDOREDUCTASE (EUROFUNG)"/>
    <property type="match status" value="1"/>
</dbReference>
<comment type="subunit">
    <text evidence="2">Monomer.</text>
</comment>
<dbReference type="Pfam" id="PF08240">
    <property type="entry name" value="ADH_N"/>
    <property type="match status" value="1"/>
</dbReference>
<dbReference type="Proteomes" id="UP000700596">
    <property type="component" value="Unassembled WGS sequence"/>
</dbReference>
<organism evidence="5 6">
    <name type="scientific">Dendryphion nanum</name>
    <dbReference type="NCBI Taxonomy" id="256645"/>
    <lineage>
        <taxon>Eukaryota</taxon>
        <taxon>Fungi</taxon>
        <taxon>Dikarya</taxon>
        <taxon>Ascomycota</taxon>
        <taxon>Pezizomycotina</taxon>
        <taxon>Dothideomycetes</taxon>
        <taxon>Pleosporomycetidae</taxon>
        <taxon>Pleosporales</taxon>
        <taxon>Torulaceae</taxon>
        <taxon>Dendryphion</taxon>
    </lineage>
</organism>
<dbReference type="AlphaFoldDB" id="A0A9P9IJ26"/>
<keyword evidence="6" id="KW-1185">Reference proteome</keyword>
<proteinExistence type="inferred from homology"/>
<dbReference type="SMART" id="SM00829">
    <property type="entry name" value="PKS_ER"/>
    <property type="match status" value="1"/>
</dbReference>
<sequence>MKEAIVSVGPVVKIVDSPIPEPGPTQLVIKVVVSGSNPKDWKVPMWLNETANTGDDIAGVVHAVGSQVWEFKPGDRVASFHEMRTKGGSFAEYALGEQHTTFKIPEGTGFEDAAAIPLAAMTAAIGLHLRLGLPEPWAPRPENEAPTPLVVYGGASAVGAYAIKLAARANIHPIIAVAGRGQPYVETLLDRSKGDAVVDYRDGDEKAVQGIRDALQGKKLWHALDAVSDHGSWTNIGEVLEKAGGKITLVLPGKEYHGLADGVKQSTTTVGSSHSDAKDFAYVWFRYMARGLAEGWFKAHPVEVVAGGLGGVQKALEKLRDGEASAVKYVFRIEETEGVGSRL</sequence>
<dbReference type="OrthoDB" id="3233595at2759"/>
<dbReference type="SUPFAM" id="SSF51735">
    <property type="entry name" value="NAD(P)-binding Rossmann-fold domains"/>
    <property type="match status" value="1"/>
</dbReference>
<evidence type="ECO:0000256" key="1">
    <source>
        <dbReference type="ARBA" id="ARBA00008072"/>
    </source>
</evidence>
<dbReference type="Gene3D" id="3.90.180.10">
    <property type="entry name" value="Medium-chain alcohol dehydrogenases, catalytic domain"/>
    <property type="match status" value="1"/>
</dbReference>
<dbReference type="EMBL" id="JAGMWT010000010">
    <property type="protein sequence ID" value="KAH7121115.1"/>
    <property type="molecule type" value="Genomic_DNA"/>
</dbReference>
<dbReference type="CDD" id="cd08249">
    <property type="entry name" value="enoyl_reductase_like"/>
    <property type="match status" value="1"/>
</dbReference>
<evidence type="ECO:0000313" key="6">
    <source>
        <dbReference type="Proteomes" id="UP000700596"/>
    </source>
</evidence>
<dbReference type="SUPFAM" id="SSF50129">
    <property type="entry name" value="GroES-like"/>
    <property type="match status" value="1"/>
</dbReference>
<gene>
    <name evidence="5" type="ORF">B0J11DRAFT_589993</name>
</gene>
<evidence type="ECO:0000259" key="4">
    <source>
        <dbReference type="SMART" id="SM00829"/>
    </source>
</evidence>
<dbReference type="InterPro" id="IPR011032">
    <property type="entry name" value="GroES-like_sf"/>
</dbReference>
<dbReference type="InterPro" id="IPR020843">
    <property type="entry name" value="ER"/>
</dbReference>
<dbReference type="InterPro" id="IPR013154">
    <property type="entry name" value="ADH-like_N"/>
</dbReference>
<reference evidence="5" key="1">
    <citation type="journal article" date="2021" name="Nat. Commun.">
        <title>Genetic determinants of endophytism in the Arabidopsis root mycobiome.</title>
        <authorList>
            <person name="Mesny F."/>
            <person name="Miyauchi S."/>
            <person name="Thiergart T."/>
            <person name="Pickel B."/>
            <person name="Atanasova L."/>
            <person name="Karlsson M."/>
            <person name="Huettel B."/>
            <person name="Barry K.W."/>
            <person name="Haridas S."/>
            <person name="Chen C."/>
            <person name="Bauer D."/>
            <person name="Andreopoulos W."/>
            <person name="Pangilinan J."/>
            <person name="LaButti K."/>
            <person name="Riley R."/>
            <person name="Lipzen A."/>
            <person name="Clum A."/>
            <person name="Drula E."/>
            <person name="Henrissat B."/>
            <person name="Kohler A."/>
            <person name="Grigoriev I.V."/>
            <person name="Martin F.M."/>
            <person name="Hacquard S."/>
        </authorList>
    </citation>
    <scope>NUCLEOTIDE SEQUENCE</scope>
    <source>
        <strain evidence="5">MPI-CAGE-CH-0243</strain>
    </source>
</reference>
<evidence type="ECO:0000313" key="5">
    <source>
        <dbReference type="EMBL" id="KAH7121115.1"/>
    </source>
</evidence>
<evidence type="ECO:0000256" key="3">
    <source>
        <dbReference type="ARBA" id="ARBA00023002"/>
    </source>
</evidence>
<comment type="similarity">
    <text evidence="1">Belongs to the zinc-containing alcohol dehydrogenase family.</text>
</comment>
<feature type="domain" description="Enoyl reductase (ER)" evidence="4">
    <location>
        <begin position="9"/>
        <end position="327"/>
    </location>
</feature>
<dbReference type="InterPro" id="IPR047122">
    <property type="entry name" value="Trans-enoyl_RdTase-like"/>
</dbReference>
<dbReference type="Gene3D" id="3.40.50.720">
    <property type="entry name" value="NAD(P)-binding Rossmann-like Domain"/>
    <property type="match status" value="1"/>
</dbReference>
<accession>A0A9P9IJ26</accession>
<evidence type="ECO:0000256" key="2">
    <source>
        <dbReference type="ARBA" id="ARBA00011245"/>
    </source>
</evidence>
<dbReference type="PANTHER" id="PTHR45348:SF5">
    <property type="entry name" value="OXIDOREDUCTASE, PUTATIVE (AFU_ORTHOLOGUE AFUA_8G01420)-RELATED"/>
    <property type="match status" value="1"/>
</dbReference>
<keyword evidence="3" id="KW-0560">Oxidoreductase</keyword>
<comment type="caution">
    <text evidence="5">The sequence shown here is derived from an EMBL/GenBank/DDBJ whole genome shotgun (WGS) entry which is preliminary data.</text>
</comment>